<dbReference type="EMBL" id="JAPKNB010000001">
    <property type="protein sequence ID" value="MCX5563755.1"/>
    <property type="molecule type" value="Genomic_DNA"/>
</dbReference>
<proteinExistence type="predicted"/>
<reference evidence="1" key="1">
    <citation type="submission" date="2022-11" db="EMBL/GenBank/DDBJ databases">
        <title>Biodiversity and phylogenetic relationships of bacteria.</title>
        <authorList>
            <person name="Machado R.A.R."/>
            <person name="Bhat A."/>
            <person name="Loulou A."/>
            <person name="Kallel S."/>
        </authorList>
    </citation>
    <scope>NUCLEOTIDE SEQUENCE</scope>
    <source>
        <strain evidence="1">DSM 16503</strain>
    </source>
</reference>
<dbReference type="Pfam" id="PF11000">
    <property type="entry name" value="DUF2840"/>
    <property type="match status" value="1"/>
</dbReference>
<evidence type="ECO:0000313" key="1">
    <source>
        <dbReference type="EMBL" id="MCX5563755.1"/>
    </source>
</evidence>
<dbReference type="RefSeq" id="WP_080655611.1">
    <property type="nucleotide sequence ID" value="NZ_JAPKNB010000001.1"/>
</dbReference>
<gene>
    <name evidence="1" type="ORF">OSH02_00075</name>
</gene>
<accession>A0AAW5VIW8</accession>
<organism evidence="1 2">
    <name type="scientific">Alcaligenes phenolicus</name>
    <dbReference type="NCBI Taxonomy" id="232846"/>
    <lineage>
        <taxon>Bacteria</taxon>
        <taxon>Pseudomonadati</taxon>
        <taxon>Pseudomonadota</taxon>
        <taxon>Betaproteobacteria</taxon>
        <taxon>Burkholderiales</taxon>
        <taxon>Alcaligenaceae</taxon>
        <taxon>Alcaligenes</taxon>
    </lineage>
</organism>
<comment type="caution">
    <text evidence="1">The sequence shown here is derived from an EMBL/GenBank/DDBJ whole genome shotgun (WGS) entry which is preliminary data.</text>
</comment>
<dbReference type="Proteomes" id="UP001208074">
    <property type="component" value="Unassembled WGS sequence"/>
</dbReference>
<dbReference type="InterPro" id="IPR021263">
    <property type="entry name" value="DUF2840"/>
</dbReference>
<protein>
    <submittedName>
        <fullName evidence="1">DUF2840 domain-containing protein</fullName>
    </submittedName>
</protein>
<dbReference type="AlphaFoldDB" id="A0AAW5VIW8"/>
<name>A0AAW5VIW8_9BURK</name>
<evidence type="ECO:0000313" key="2">
    <source>
        <dbReference type="Proteomes" id="UP001208074"/>
    </source>
</evidence>
<sequence>MQEASTCSTAVLDAPFNEPAIDASLARLDMRVLLWRFAGRSHTWLRFGQPFAMHRLDKQRRIAMFAPGAICCRVQWVANAYGPIFWQLMILQAGDVAEAVQRVRGVAPGAHILLHAQGERRVKDMLGWLDDMAAAGVDLARVSPAYWRTVHNRLAARMALPPYTAERQGAYSSRRRLLTDGDPS</sequence>